<reference evidence="4 5" key="2">
    <citation type="submission" date="2020-08" db="EMBL/GenBank/DDBJ databases">
        <title>Adhaeribacter dokdonensis sp. nov., isolated from the rhizosphere of Elymus tsukushiensis, a plant native to the Dokdo Islands, Republic of Korea.</title>
        <authorList>
            <person name="Ghim S.Y."/>
        </authorList>
    </citation>
    <scope>NUCLEOTIDE SEQUENCE [LARGE SCALE GENOMIC DNA]</scope>
    <source>
        <strain evidence="4 5">KUDC8001</strain>
    </source>
</reference>
<dbReference type="GO" id="GO:0016787">
    <property type="term" value="F:hydrolase activity"/>
    <property type="evidence" value="ECO:0007669"/>
    <property type="project" value="UniProtKB-KW"/>
</dbReference>
<evidence type="ECO:0000259" key="3">
    <source>
        <dbReference type="Pfam" id="PF20736"/>
    </source>
</evidence>
<name>A0A7L7L6E7_9BACT</name>
<dbReference type="Pfam" id="PF20736">
    <property type="entry name" value="Glyco_hydro127M"/>
    <property type="match status" value="1"/>
</dbReference>
<reference evidence="4 5" key="1">
    <citation type="submission" date="2020-06" db="EMBL/GenBank/DDBJ databases">
        <authorList>
            <person name="Hwang Y.J."/>
        </authorList>
    </citation>
    <scope>NUCLEOTIDE SEQUENCE [LARGE SCALE GENOMIC DNA]</scope>
    <source>
        <strain evidence="4 5">KUDC8001</strain>
    </source>
</reference>
<evidence type="ECO:0000313" key="4">
    <source>
        <dbReference type="EMBL" id="QMU27939.1"/>
    </source>
</evidence>
<dbReference type="Pfam" id="PF07944">
    <property type="entry name" value="Beta-AFase-like_GH127_cat"/>
    <property type="match status" value="1"/>
</dbReference>
<proteinExistence type="predicted"/>
<gene>
    <name evidence="4" type="ORF">HUW48_07725</name>
</gene>
<keyword evidence="1" id="KW-0732">Signal</keyword>
<dbReference type="AlphaFoldDB" id="A0A7L7L6E7"/>
<feature type="domain" description="Non-reducing end beta-L-arabinofuranosidase-like GH127 catalytic" evidence="2">
    <location>
        <begin position="111"/>
        <end position="429"/>
    </location>
</feature>
<evidence type="ECO:0000259" key="2">
    <source>
        <dbReference type="Pfam" id="PF07944"/>
    </source>
</evidence>
<dbReference type="RefSeq" id="WP_182415129.1">
    <property type="nucleotide sequence ID" value="NZ_CP055153.1"/>
</dbReference>
<keyword evidence="4" id="KW-0378">Hydrolase</keyword>
<keyword evidence="5" id="KW-1185">Reference proteome</keyword>
<evidence type="ECO:0000313" key="5">
    <source>
        <dbReference type="Proteomes" id="UP000514509"/>
    </source>
</evidence>
<dbReference type="Proteomes" id="UP000514509">
    <property type="component" value="Chromosome"/>
</dbReference>
<organism evidence="4 5">
    <name type="scientific">Adhaeribacter radiodurans</name>
    <dbReference type="NCBI Taxonomy" id="2745197"/>
    <lineage>
        <taxon>Bacteria</taxon>
        <taxon>Pseudomonadati</taxon>
        <taxon>Bacteroidota</taxon>
        <taxon>Cytophagia</taxon>
        <taxon>Cytophagales</taxon>
        <taxon>Hymenobacteraceae</taxon>
        <taxon>Adhaeribacter</taxon>
    </lineage>
</organism>
<dbReference type="InterPro" id="IPR008928">
    <property type="entry name" value="6-hairpin_glycosidase_sf"/>
</dbReference>
<dbReference type="KEGG" id="add:HUW48_07725"/>
<dbReference type="GO" id="GO:0005975">
    <property type="term" value="P:carbohydrate metabolic process"/>
    <property type="evidence" value="ECO:0007669"/>
    <property type="project" value="InterPro"/>
</dbReference>
<accession>A0A7L7L6E7</accession>
<dbReference type="InterPro" id="IPR012878">
    <property type="entry name" value="Beta-AFase-like_GH127_cat"/>
</dbReference>
<dbReference type="SUPFAM" id="SSF48208">
    <property type="entry name" value="Six-hairpin glycosidases"/>
    <property type="match status" value="1"/>
</dbReference>
<protein>
    <submittedName>
        <fullName evidence="4">Glycoside hydrolase family 127 protein</fullName>
    </submittedName>
</protein>
<feature type="domain" description="Non-reducing end beta-L-arabinofuranosidase-like GH127 middle" evidence="3">
    <location>
        <begin position="443"/>
        <end position="539"/>
    </location>
</feature>
<dbReference type="InterPro" id="IPR049046">
    <property type="entry name" value="Beta-AFase-like_GH127_middle"/>
</dbReference>
<sequence length="688" mass="78520">MNKFFLLAIIFWYASNYCTATAQNLQEAKTAGKPSSLITKSFYLQNKAPLRPNPYLELPIGAIKPQGWLKEMLIRQKNGASGQLDKLYPLVMNQRNGWLGGDGDQWERGPYWIDGLLPLAYILDDKELIAKTKPWIEWTLKSQDADGYFGPKQDYGPEPGLQRNNSRDWWPKMVMLKILKQYYSATGDKRVITLMTNYFKYQLKELPKNPLDHWTFWARYRGGDNLMVVYWLYNIIGDSFLLDLANLIHQQTFDYTGAFLKGEMLATQGSIHCVNLAQGIKEPLIYYQQHPEQKYLDATNKGFADIRKFNGQAQGLYGGDEALHGNNPTQGSELCSAVEMMFSLESIMGITGQVSFADHLEKIAFNALPTQTTDDYLGRQYFQQANQVMLTRHIRNFDQNHGGTDVCYGLLTGYPCCTSNMHQGWPKFTQNLWYATPDNGLAALVFSPSEVKAKVGNGSEVKFTENTNYPFEEAITFTLTTDKKTKTIAFSFHLRIPEWCKKATITINGKLWQEVTGNQIAVINRTWKSGDVVQLQLPMHLFKTTWYENSMAVERGPITYALKIGEDWKTITNEKDPIAFGQEYMEVRPTTPWNYGLLQVPDNKLEENMQVVKKAGTSIFPWSITNAPVEIKVKAKRIPSWQLYNDMAGPLPYSITSNLETGKEEEEITLIPYGCTTLRISQFPVVRK</sequence>
<feature type="signal peptide" evidence="1">
    <location>
        <begin position="1"/>
        <end position="22"/>
    </location>
</feature>
<feature type="chain" id="PRO_5029460924" evidence="1">
    <location>
        <begin position="23"/>
        <end position="688"/>
    </location>
</feature>
<dbReference type="PANTHER" id="PTHR31151">
    <property type="entry name" value="PROLINE-TRNA LIGASE (DUF1680)"/>
    <property type="match status" value="1"/>
</dbReference>
<dbReference type="PANTHER" id="PTHR31151:SF0">
    <property type="entry name" value="PROLINE-TRNA LIGASE (DUF1680)"/>
    <property type="match status" value="1"/>
</dbReference>
<evidence type="ECO:0000256" key="1">
    <source>
        <dbReference type="SAM" id="SignalP"/>
    </source>
</evidence>
<dbReference type="EMBL" id="CP055153">
    <property type="protein sequence ID" value="QMU27939.1"/>
    <property type="molecule type" value="Genomic_DNA"/>
</dbReference>